<dbReference type="CDD" id="cd06233">
    <property type="entry name" value="M14-like"/>
    <property type="match status" value="1"/>
</dbReference>
<keyword evidence="2" id="KW-1185">Reference proteome</keyword>
<name>A0ABN4FTA8_9BURK</name>
<evidence type="ECO:0000313" key="2">
    <source>
        <dbReference type="Proteomes" id="UP000035085"/>
    </source>
</evidence>
<reference evidence="2" key="1">
    <citation type="submission" date="2015-02" db="EMBL/GenBank/DDBJ databases">
        <title>Complete Genome Sequencing of Pandoraea vervacti NS15 sp. nov.</title>
        <authorList>
            <person name="Chan K.-G."/>
        </authorList>
    </citation>
    <scope>NUCLEOTIDE SEQUENCE [LARGE SCALE GENOMIC DNA]</scope>
    <source>
        <strain evidence="2">NS15</strain>
    </source>
</reference>
<accession>A0ABN4FTA8</accession>
<dbReference type="Gene3D" id="3.40.630.10">
    <property type="entry name" value="Zn peptidases"/>
    <property type="match status" value="1"/>
</dbReference>
<protein>
    <recommendedName>
        <fullName evidence="3">DUF2817 domain-containing protein</fullName>
    </recommendedName>
</protein>
<proteinExistence type="predicted"/>
<dbReference type="Pfam" id="PF10994">
    <property type="entry name" value="DUF2817"/>
    <property type="match status" value="1"/>
</dbReference>
<dbReference type="RefSeq" id="WP_044457246.1">
    <property type="nucleotide sequence ID" value="NZ_CP010897.2"/>
</dbReference>
<gene>
    <name evidence="1" type="ORF">UC34_22325</name>
</gene>
<dbReference type="EMBL" id="CP010897">
    <property type="protein sequence ID" value="AJP58934.1"/>
    <property type="molecule type" value="Genomic_DNA"/>
</dbReference>
<dbReference type="Proteomes" id="UP000035085">
    <property type="component" value="Chromosome"/>
</dbReference>
<evidence type="ECO:0008006" key="3">
    <source>
        <dbReference type="Google" id="ProtNLM"/>
    </source>
</evidence>
<dbReference type="InterPro" id="IPR021259">
    <property type="entry name" value="DUF2817"/>
</dbReference>
<organism evidence="1 2">
    <name type="scientific">Pandoraea vervacti</name>
    <dbReference type="NCBI Taxonomy" id="656178"/>
    <lineage>
        <taxon>Bacteria</taxon>
        <taxon>Pseudomonadati</taxon>
        <taxon>Pseudomonadota</taxon>
        <taxon>Betaproteobacteria</taxon>
        <taxon>Burkholderiales</taxon>
        <taxon>Burkholderiaceae</taxon>
        <taxon>Pandoraea</taxon>
    </lineage>
</organism>
<sequence length="369" mass="39662">MRTPPFSNSYLQARERFAAAAAQAGVEVSRYVIPDIVGREGETLATDVVRLGGADARRLLILTSGTHGVEGFCGSAAQIALLEDEGLRGVRGVRGRLDAADVAILVVHAINPYGFSWLSRTNEDNVDLNRNSIDFTQPLPVNEAYADLHALLVPPAWPPSDDNRRAIADYIATHGEAAYQRALTIGQYAFADGLFYGGREPVWSTRLMRTLIETHATACDAIGWIDFHTGLGPPGHGEKICVGALDADELARARAWWGADLASPFDGTTVASNVGGPLLDTLRTTRPEASVTAMAIEYGTVPLIDMLHTLRADAWLRQHPDAPDALASSIRKSVQGAFCFDDPIWQGQILGQARVAILQAVTGLERTGA</sequence>
<dbReference type="SUPFAM" id="SSF53187">
    <property type="entry name" value="Zn-dependent exopeptidases"/>
    <property type="match status" value="1"/>
</dbReference>
<evidence type="ECO:0000313" key="1">
    <source>
        <dbReference type="EMBL" id="AJP58934.1"/>
    </source>
</evidence>